<proteinExistence type="predicted"/>
<keyword evidence="9" id="KW-1185">Reference proteome</keyword>
<evidence type="ECO:0000256" key="3">
    <source>
        <dbReference type="ARBA" id="ARBA00022833"/>
    </source>
</evidence>
<dbReference type="GO" id="GO:0005634">
    <property type="term" value="C:nucleus"/>
    <property type="evidence" value="ECO:0007669"/>
    <property type="project" value="UniProtKB-ARBA"/>
</dbReference>
<dbReference type="PANTHER" id="PTHR13793">
    <property type="entry name" value="PHD FINGER PROTEINS"/>
    <property type="match status" value="1"/>
</dbReference>
<evidence type="ECO:0000256" key="5">
    <source>
        <dbReference type="SAM" id="MobiDB-lite"/>
    </source>
</evidence>
<evidence type="ECO:0000256" key="2">
    <source>
        <dbReference type="ARBA" id="ARBA00022771"/>
    </source>
</evidence>
<gene>
    <name evidence="8" type="ORF">CISIN_1g038708mg</name>
</gene>
<evidence type="ECO:0000259" key="6">
    <source>
        <dbReference type="PROSITE" id="PS50016"/>
    </source>
</evidence>
<feature type="region of interest" description="Disordered" evidence="5">
    <location>
        <begin position="1"/>
        <end position="43"/>
    </location>
</feature>
<protein>
    <recommendedName>
        <fullName evidence="10">PHD-type domain-containing protein</fullName>
    </recommendedName>
</protein>
<dbReference type="InterPro" id="IPR019787">
    <property type="entry name" value="Znf_PHD-finger"/>
</dbReference>
<feature type="domain" description="PHD-type" evidence="7">
    <location>
        <begin position="197"/>
        <end position="309"/>
    </location>
</feature>
<dbReference type="KEGG" id="cit:102617284"/>
<dbReference type="SMART" id="SM00249">
    <property type="entry name" value="PHD"/>
    <property type="match status" value="2"/>
</dbReference>
<dbReference type="Gene3D" id="3.30.40.10">
    <property type="entry name" value="Zinc/RING finger domain, C3HC4 (zinc finger)"/>
    <property type="match status" value="2"/>
</dbReference>
<dbReference type="AlphaFoldDB" id="A0A067DEX5"/>
<dbReference type="PANTHER" id="PTHR13793:SF148">
    <property type="entry name" value="RING_FYVE_PHD ZINC FINGER SUPERFAMILY PROTEIN"/>
    <property type="match status" value="1"/>
</dbReference>
<dbReference type="CDD" id="cd15492">
    <property type="entry name" value="PHD_BRPF_JADE_like"/>
    <property type="match status" value="1"/>
</dbReference>
<accession>A0A067DEX5</accession>
<dbReference type="CDD" id="cd15571">
    <property type="entry name" value="ePHD"/>
    <property type="match status" value="1"/>
</dbReference>
<organism evidence="8 9">
    <name type="scientific">Citrus sinensis</name>
    <name type="common">Sweet orange</name>
    <name type="synonym">Citrus aurantium var. sinensis</name>
    <dbReference type="NCBI Taxonomy" id="2711"/>
    <lineage>
        <taxon>Eukaryota</taxon>
        <taxon>Viridiplantae</taxon>
        <taxon>Streptophyta</taxon>
        <taxon>Embryophyta</taxon>
        <taxon>Tracheophyta</taxon>
        <taxon>Spermatophyta</taxon>
        <taxon>Magnoliopsida</taxon>
        <taxon>eudicotyledons</taxon>
        <taxon>Gunneridae</taxon>
        <taxon>Pentapetalae</taxon>
        <taxon>rosids</taxon>
        <taxon>malvids</taxon>
        <taxon>Sapindales</taxon>
        <taxon>Rutaceae</taxon>
        <taxon>Aurantioideae</taxon>
        <taxon>Citrus</taxon>
    </lineage>
</organism>
<evidence type="ECO:0000313" key="8">
    <source>
        <dbReference type="EMBL" id="KDO41539.1"/>
    </source>
</evidence>
<dbReference type="InterPro" id="IPR034732">
    <property type="entry name" value="EPHD"/>
</dbReference>
<dbReference type="SUPFAM" id="SSF57903">
    <property type="entry name" value="FYVE/PHD zinc finger"/>
    <property type="match status" value="1"/>
</dbReference>
<sequence>MDTKFEALPPLKRFRLMQQQREEQEGGQQHHQQKIQESDESTAKNLCLPAKKRKYCFYPPPLPSSDSPETRTVGAGGGISSFTTYSLPAKKRVWAIQPDLLFLDLNVEWKPPSFIETKDECIQEQEEIQQEEEEEDDGILCAVCQSTDGDSKDPIVFCDGCDLMVHATCYGNPLVKEIPDGDWFCAQCLAANDENRAFSCCLCPVGGGAMKPTKDGLWAHVVCAVLVPEVFFEDPEGREGIDCSKVPKTRREKRCYICKSKRGCSVECSEPKCCLSFHVTCGLSEDLCIEYREGKKGGAVVAGFCKDHTEIWKKQQQTGKYKIVARDDCKK</sequence>
<keyword evidence="2 4" id="KW-0863">Zinc-finger</keyword>
<name>A0A067DEX5_CITSI</name>
<dbReference type="EMBL" id="KK785611">
    <property type="protein sequence ID" value="KDO41539.1"/>
    <property type="molecule type" value="Genomic_DNA"/>
</dbReference>
<dbReference type="Pfam" id="PF13832">
    <property type="entry name" value="zf-HC5HC2H_2"/>
    <property type="match status" value="1"/>
</dbReference>
<dbReference type="InterPro" id="IPR011011">
    <property type="entry name" value="Znf_FYVE_PHD"/>
</dbReference>
<dbReference type="Pfam" id="PF00628">
    <property type="entry name" value="PHD"/>
    <property type="match status" value="1"/>
</dbReference>
<evidence type="ECO:0000259" key="7">
    <source>
        <dbReference type="PROSITE" id="PS51805"/>
    </source>
</evidence>
<dbReference type="GO" id="GO:0008270">
    <property type="term" value="F:zinc ion binding"/>
    <property type="evidence" value="ECO:0007669"/>
    <property type="project" value="UniProtKB-KW"/>
</dbReference>
<evidence type="ECO:0000256" key="4">
    <source>
        <dbReference type="PROSITE-ProRule" id="PRU00146"/>
    </source>
</evidence>
<dbReference type="Proteomes" id="UP000027120">
    <property type="component" value="Unassembled WGS sequence"/>
</dbReference>
<dbReference type="InterPro" id="IPR001965">
    <property type="entry name" value="Znf_PHD"/>
</dbReference>
<dbReference type="InterPro" id="IPR050701">
    <property type="entry name" value="Histone_Mod_Regulator"/>
</dbReference>
<dbReference type="GO" id="GO:0006357">
    <property type="term" value="P:regulation of transcription by RNA polymerase II"/>
    <property type="evidence" value="ECO:0000318"/>
    <property type="project" value="GO_Central"/>
</dbReference>
<dbReference type="PROSITE" id="PS50016">
    <property type="entry name" value="ZF_PHD_2"/>
    <property type="match status" value="1"/>
</dbReference>
<feature type="domain" description="PHD-type" evidence="6">
    <location>
        <begin position="138"/>
        <end position="191"/>
    </location>
</feature>
<evidence type="ECO:0000256" key="1">
    <source>
        <dbReference type="ARBA" id="ARBA00022723"/>
    </source>
</evidence>
<reference evidence="8 9" key="1">
    <citation type="submission" date="2014-04" db="EMBL/GenBank/DDBJ databases">
        <authorList>
            <consortium name="International Citrus Genome Consortium"/>
            <person name="Gmitter F."/>
            <person name="Chen C."/>
            <person name="Farmerie W."/>
            <person name="Harkins T."/>
            <person name="Desany B."/>
            <person name="Mohiuddin M."/>
            <person name="Kodira C."/>
            <person name="Borodovsky M."/>
            <person name="Lomsadze A."/>
            <person name="Burns P."/>
            <person name="Jenkins J."/>
            <person name="Prochnik S."/>
            <person name="Shu S."/>
            <person name="Chapman J."/>
            <person name="Pitluck S."/>
            <person name="Schmutz J."/>
            <person name="Rokhsar D."/>
        </authorList>
    </citation>
    <scope>NUCLEOTIDE SEQUENCE</scope>
</reference>
<dbReference type="PaxDb" id="2711-XP_006477809.1"/>
<dbReference type="InterPro" id="IPR013083">
    <property type="entry name" value="Znf_RING/FYVE/PHD"/>
</dbReference>
<evidence type="ECO:0000313" key="9">
    <source>
        <dbReference type="Proteomes" id="UP000027120"/>
    </source>
</evidence>
<dbReference type="SMR" id="A0A067DEX5"/>
<dbReference type="STRING" id="2711.A0A067DEX5"/>
<dbReference type="eggNOG" id="KOG0955">
    <property type="taxonomic scope" value="Eukaryota"/>
</dbReference>
<keyword evidence="1" id="KW-0479">Metal-binding</keyword>
<dbReference type="PROSITE" id="PS51805">
    <property type="entry name" value="EPHD"/>
    <property type="match status" value="1"/>
</dbReference>
<evidence type="ECO:0008006" key="10">
    <source>
        <dbReference type="Google" id="ProtNLM"/>
    </source>
</evidence>
<keyword evidence="3" id="KW-0862">Zinc</keyword>